<dbReference type="GO" id="GO:0035435">
    <property type="term" value="P:phosphate ion transmembrane transport"/>
    <property type="evidence" value="ECO:0007669"/>
    <property type="project" value="TreeGrafter"/>
</dbReference>
<dbReference type="GO" id="GO:0016020">
    <property type="term" value="C:membrane"/>
    <property type="evidence" value="ECO:0007669"/>
    <property type="project" value="UniProtKB-SubCell"/>
</dbReference>
<reference evidence="9" key="1">
    <citation type="submission" date="2020-11" db="EMBL/GenBank/DDBJ databases">
        <authorList>
            <consortium name="DOE Joint Genome Institute"/>
            <person name="Ahrendt S."/>
            <person name="Riley R."/>
            <person name="Andreopoulos W."/>
            <person name="Labutti K."/>
            <person name="Pangilinan J."/>
            <person name="Ruiz-Duenas F.J."/>
            <person name="Barrasa J.M."/>
            <person name="Sanchez-Garcia M."/>
            <person name="Camarero S."/>
            <person name="Miyauchi S."/>
            <person name="Serrano A."/>
            <person name="Linde D."/>
            <person name="Babiker R."/>
            <person name="Drula E."/>
            <person name="Ayuso-Fernandez I."/>
            <person name="Pacheco R."/>
            <person name="Padilla G."/>
            <person name="Ferreira P."/>
            <person name="Barriuso J."/>
            <person name="Kellner H."/>
            <person name="Castanera R."/>
            <person name="Alfaro M."/>
            <person name="Ramirez L."/>
            <person name="Pisabarro A.G."/>
            <person name="Kuo A."/>
            <person name="Tritt A."/>
            <person name="Lipzen A."/>
            <person name="He G."/>
            <person name="Yan M."/>
            <person name="Ng V."/>
            <person name="Cullen D."/>
            <person name="Martin F."/>
            <person name="Rosso M.-N."/>
            <person name="Henrissat B."/>
            <person name="Hibbett D."/>
            <person name="Martinez A.T."/>
            <person name="Grigoriev I.V."/>
        </authorList>
    </citation>
    <scope>NUCLEOTIDE SEQUENCE</scope>
    <source>
        <strain evidence="9">CBS 247.69</strain>
    </source>
</reference>
<sequence>MPALHQWDYLFAFGTIFAALDAFNIGANDVANSFATSVSSKSLTMKQACLAAAICEFLGAVLVGARVADTIKNGIIKISVFEGNAGVQLLAFVCAITVSASWLTVATRMSWPVSTTYSIVAAVAGVGVALGGADSVNWGWNNGKGLATIFSGLIIAPGISAVFASICYLFVKYGLLARKNPVFWTLLFSPFIFFTVASVLTMSIIYKGAPNLGLNKLSESTTAIAIVGTSLVVSGLSALFWLPYVYGKVIRKDYTLRFYHFFLGPALWFRPAPPDAATSDVANAVPDYRIVKHEDGTQEVPGLTATSDEESASEKINEKDEPRAPVPISHASPLSEQVEKADPHPIIGAWAEPRNLYIIFRYKAFPFIKKVLTHGTSIDIHAAQAGKAGTAEGRRMAEVYSRAKQYPNEVEHLFSFVQVLTACTASFAHGANDVSNAIGPYAVIYSVWSTGESSASKAPVQVWLLVFGGAMIVLGLATYGYNIMKVLGNKITLHSPSRGFSMELGAAITVVLASQYGLPVSTTMCITGATLGVALCNGDIRAVNWRALGWIFLGWVLTVPIVGTLSGCLMGFILNAPHFVR</sequence>
<evidence type="ECO:0000256" key="5">
    <source>
        <dbReference type="ARBA" id="ARBA00022989"/>
    </source>
</evidence>
<evidence type="ECO:0000256" key="4">
    <source>
        <dbReference type="ARBA" id="ARBA00022692"/>
    </source>
</evidence>
<comment type="caution">
    <text evidence="9">The sequence shown here is derived from an EMBL/GenBank/DDBJ whole genome shotgun (WGS) entry which is preliminary data.</text>
</comment>
<name>A0A9P6CIW7_9AGAR</name>
<keyword evidence="6 7" id="KW-0472">Membrane</keyword>
<feature type="transmembrane region" description="Helical" evidence="7">
    <location>
        <begin position="226"/>
        <end position="247"/>
    </location>
</feature>
<dbReference type="Pfam" id="PF01384">
    <property type="entry name" value="PHO4"/>
    <property type="match status" value="1"/>
</dbReference>
<feature type="compositionally biased region" description="Basic and acidic residues" evidence="8">
    <location>
        <begin position="312"/>
        <end position="323"/>
    </location>
</feature>
<comment type="function">
    <text evidence="7">Sodium-phosphate symporter.</text>
</comment>
<keyword evidence="2 7" id="KW-0813">Transport</keyword>
<evidence type="ECO:0000256" key="8">
    <source>
        <dbReference type="SAM" id="MobiDB-lite"/>
    </source>
</evidence>
<dbReference type="PANTHER" id="PTHR11101">
    <property type="entry name" value="PHOSPHATE TRANSPORTER"/>
    <property type="match status" value="1"/>
</dbReference>
<dbReference type="PANTHER" id="PTHR11101:SF80">
    <property type="entry name" value="PHOSPHATE TRANSPORTER"/>
    <property type="match status" value="1"/>
</dbReference>
<organism evidence="9 10">
    <name type="scientific">Collybia nuda</name>
    <dbReference type="NCBI Taxonomy" id="64659"/>
    <lineage>
        <taxon>Eukaryota</taxon>
        <taxon>Fungi</taxon>
        <taxon>Dikarya</taxon>
        <taxon>Basidiomycota</taxon>
        <taxon>Agaricomycotina</taxon>
        <taxon>Agaricomycetes</taxon>
        <taxon>Agaricomycetidae</taxon>
        <taxon>Agaricales</taxon>
        <taxon>Tricholomatineae</taxon>
        <taxon>Clitocybaceae</taxon>
        <taxon>Collybia</taxon>
    </lineage>
</organism>
<evidence type="ECO:0000256" key="6">
    <source>
        <dbReference type="ARBA" id="ARBA00023136"/>
    </source>
</evidence>
<dbReference type="InterPro" id="IPR001204">
    <property type="entry name" value="Phos_transporter"/>
</dbReference>
<dbReference type="OrthoDB" id="260807at2759"/>
<gene>
    <name evidence="9" type="ORF">BDZ94DRAFT_1261868</name>
</gene>
<feature type="transmembrane region" description="Helical" evidence="7">
    <location>
        <begin position="85"/>
        <end position="105"/>
    </location>
</feature>
<comment type="subcellular location">
    <subcellularLocation>
        <location evidence="1 7">Membrane</location>
        <topology evidence="1 7">Multi-pass membrane protein</topology>
    </subcellularLocation>
</comment>
<comment type="similarity">
    <text evidence="7">Belongs to the inorganic phosphate transporter (PiT) (TC 2.A.20) family.</text>
</comment>
<evidence type="ECO:0000313" key="10">
    <source>
        <dbReference type="Proteomes" id="UP000807353"/>
    </source>
</evidence>
<keyword evidence="5 7" id="KW-1133">Transmembrane helix</keyword>
<feature type="transmembrane region" description="Helical" evidence="7">
    <location>
        <begin position="462"/>
        <end position="484"/>
    </location>
</feature>
<evidence type="ECO:0000256" key="7">
    <source>
        <dbReference type="RuleBase" id="RU363058"/>
    </source>
</evidence>
<feature type="region of interest" description="Disordered" evidence="8">
    <location>
        <begin position="299"/>
        <end position="328"/>
    </location>
</feature>
<keyword evidence="10" id="KW-1185">Reference proteome</keyword>
<dbReference type="Proteomes" id="UP000807353">
    <property type="component" value="Unassembled WGS sequence"/>
</dbReference>
<feature type="transmembrane region" description="Helical" evidence="7">
    <location>
        <begin position="504"/>
        <end position="535"/>
    </location>
</feature>
<protein>
    <recommendedName>
        <fullName evidence="7">Phosphate transporter</fullName>
    </recommendedName>
</protein>
<keyword evidence="3 7" id="KW-0592">Phosphate transport</keyword>
<proteinExistence type="inferred from homology"/>
<feature type="transmembrane region" description="Helical" evidence="7">
    <location>
        <begin position="183"/>
        <end position="206"/>
    </location>
</feature>
<accession>A0A9P6CIW7</accession>
<dbReference type="EMBL" id="MU150274">
    <property type="protein sequence ID" value="KAF9462248.1"/>
    <property type="molecule type" value="Genomic_DNA"/>
</dbReference>
<dbReference type="GO" id="GO:0005315">
    <property type="term" value="F:phosphate transmembrane transporter activity"/>
    <property type="evidence" value="ECO:0007669"/>
    <property type="project" value="InterPro"/>
</dbReference>
<evidence type="ECO:0000256" key="2">
    <source>
        <dbReference type="ARBA" id="ARBA00022448"/>
    </source>
</evidence>
<dbReference type="AlphaFoldDB" id="A0A9P6CIW7"/>
<feature type="transmembrane region" description="Helical" evidence="7">
    <location>
        <begin position="547"/>
        <end position="574"/>
    </location>
</feature>
<evidence type="ECO:0000256" key="3">
    <source>
        <dbReference type="ARBA" id="ARBA00022592"/>
    </source>
</evidence>
<evidence type="ECO:0000313" key="9">
    <source>
        <dbReference type="EMBL" id="KAF9462248.1"/>
    </source>
</evidence>
<feature type="transmembrane region" description="Helical" evidence="7">
    <location>
        <begin position="117"/>
        <end position="140"/>
    </location>
</feature>
<feature type="transmembrane region" description="Helical" evidence="7">
    <location>
        <begin position="48"/>
        <end position="65"/>
    </location>
</feature>
<evidence type="ECO:0000256" key="1">
    <source>
        <dbReference type="ARBA" id="ARBA00004141"/>
    </source>
</evidence>
<feature type="transmembrane region" description="Helical" evidence="7">
    <location>
        <begin position="146"/>
        <end position="171"/>
    </location>
</feature>
<feature type="transmembrane region" description="Helical" evidence="7">
    <location>
        <begin position="6"/>
        <end position="27"/>
    </location>
</feature>
<keyword evidence="4 7" id="KW-0812">Transmembrane</keyword>